<comment type="caution">
    <text evidence="10">The sequence shown here is derived from an EMBL/GenBank/DDBJ whole genome shotgun (WGS) entry which is preliminary data.</text>
</comment>
<dbReference type="EMBL" id="JAACXV010014301">
    <property type="protein sequence ID" value="KAF7268745.1"/>
    <property type="molecule type" value="Genomic_DNA"/>
</dbReference>
<keyword evidence="6" id="KW-0391">Immunity</keyword>
<comment type="subcellular location">
    <subcellularLocation>
        <location evidence="1">Secreted</location>
    </subcellularLocation>
</comment>
<keyword evidence="4" id="KW-0929">Antimicrobial</keyword>
<evidence type="ECO:0000256" key="8">
    <source>
        <dbReference type="SAM" id="SignalP"/>
    </source>
</evidence>
<protein>
    <recommendedName>
        <fullName evidence="9">Attacin C-terminal domain-containing protein</fullName>
    </recommendedName>
</protein>
<keyword evidence="5" id="KW-0399">Innate immunity</keyword>
<evidence type="ECO:0000313" key="10">
    <source>
        <dbReference type="EMBL" id="KAF7268745.1"/>
    </source>
</evidence>
<dbReference type="InterPro" id="IPR005521">
    <property type="entry name" value="Attacin_C"/>
</dbReference>
<keyword evidence="11" id="KW-1185">Reference proteome</keyword>
<dbReference type="AlphaFoldDB" id="A0A834HU99"/>
<feature type="domain" description="Attacin C-terminal" evidence="9">
    <location>
        <begin position="76"/>
        <end position="188"/>
    </location>
</feature>
<evidence type="ECO:0000256" key="7">
    <source>
        <dbReference type="ARBA" id="ARBA00023022"/>
    </source>
</evidence>
<dbReference type="GO" id="GO:0005576">
    <property type="term" value="C:extracellular region"/>
    <property type="evidence" value="ECO:0007669"/>
    <property type="project" value="UniProtKB-SubCell"/>
</dbReference>
<dbReference type="GO" id="GO:0045087">
    <property type="term" value="P:innate immune response"/>
    <property type="evidence" value="ECO:0007669"/>
    <property type="project" value="UniProtKB-KW"/>
</dbReference>
<reference evidence="10" key="1">
    <citation type="submission" date="2020-08" db="EMBL/GenBank/DDBJ databases">
        <title>Genome sequencing and assembly of the red palm weevil Rhynchophorus ferrugineus.</title>
        <authorList>
            <person name="Dias G.B."/>
            <person name="Bergman C.M."/>
            <person name="Manee M."/>
        </authorList>
    </citation>
    <scope>NUCLEOTIDE SEQUENCE</scope>
    <source>
        <strain evidence="10">AA-2017</strain>
        <tissue evidence="10">Whole larva</tissue>
    </source>
</reference>
<feature type="signal peptide" evidence="8">
    <location>
        <begin position="1"/>
        <end position="18"/>
    </location>
</feature>
<evidence type="ECO:0000256" key="5">
    <source>
        <dbReference type="ARBA" id="ARBA00022588"/>
    </source>
</evidence>
<evidence type="ECO:0000256" key="1">
    <source>
        <dbReference type="ARBA" id="ARBA00004613"/>
    </source>
</evidence>
<name>A0A834HU99_RHYFE</name>
<evidence type="ECO:0000256" key="2">
    <source>
        <dbReference type="ARBA" id="ARBA00007550"/>
    </source>
</evidence>
<feature type="chain" id="PRO_5032915825" description="Attacin C-terminal domain-containing protein" evidence="8">
    <location>
        <begin position="19"/>
        <end position="188"/>
    </location>
</feature>
<keyword evidence="8" id="KW-0732">Signal</keyword>
<evidence type="ECO:0000313" key="11">
    <source>
        <dbReference type="Proteomes" id="UP000625711"/>
    </source>
</evidence>
<dbReference type="Proteomes" id="UP000625711">
    <property type="component" value="Unassembled WGS sequence"/>
</dbReference>
<organism evidence="10 11">
    <name type="scientific">Rhynchophorus ferrugineus</name>
    <name type="common">Red palm weevil</name>
    <name type="synonym">Curculio ferrugineus</name>
    <dbReference type="NCBI Taxonomy" id="354439"/>
    <lineage>
        <taxon>Eukaryota</taxon>
        <taxon>Metazoa</taxon>
        <taxon>Ecdysozoa</taxon>
        <taxon>Arthropoda</taxon>
        <taxon>Hexapoda</taxon>
        <taxon>Insecta</taxon>
        <taxon>Pterygota</taxon>
        <taxon>Neoptera</taxon>
        <taxon>Endopterygota</taxon>
        <taxon>Coleoptera</taxon>
        <taxon>Polyphaga</taxon>
        <taxon>Cucujiformia</taxon>
        <taxon>Curculionidae</taxon>
        <taxon>Dryophthorinae</taxon>
        <taxon>Rhynchophorus</taxon>
    </lineage>
</organism>
<comment type="similarity">
    <text evidence="2">Belongs to the attacin/sarcotoxin-2 family.</text>
</comment>
<evidence type="ECO:0000256" key="4">
    <source>
        <dbReference type="ARBA" id="ARBA00022529"/>
    </source>
</evidence>
<evidence type="ECO:0000256" key="6">
    <source>
        <dbReference type="ARBA" id="ARBA00022859"/>
    </source>
</evidence>
<dbReference type="Pfam" id="PF03769">
    <property type="entry name" value="Attacin_C"/>
    <property type="match status" value="1"/>
</dbReference>
<sequence length="188" mass="20997">MKTFSVILFAFFVAIATAQQYATEAEESAYHQYSIAEDEEGQQYYLIPLSRSKRSEPEKKNTQPQTDWQIRDPGILTVSHKGTISNNENHRLEGMGYAQKNLRGHGIEPEVFGGGLKYTHIPSESNLKIGADHAPGFGTNLKASGTYNMYHSKNADVGLTGQYSRVIDTPYGNLKPNWGVFLGGQYRF</sequence>
<dbReference type="GO" id="GO:0042742">
    <property type="term" value="P:defense response to bacterium"/>
    <property type="evidence" value="ECO:0007669"/>
    <property type="project" value="UniProtKB-KW"/>
</dbReference>
<gene>
    <name evidence="10" type="ORF">GWI33_018097</name>
</gene>
<evidence type="ECO:0000256" key="3">
    <source>
        <dbReference type="ARBA" id="ARBA00022525"/>
    </source>
</evidence>
<evidence type="ECO:0000259" key="9">
    <source>
        <dbReference type="Pfam" id="PF03769"/>
    </source>
</evidence>
<accession>A0A834HU99</accession>
<keyword evidence="3" id="KW-0964">Secreted</keyword>
<dbReference type="OrthoDB" id="8117451at2759"/>
<proteinExistence type="inferred from homology"/>
<keyword evidence="7" id="KW-0044">Antibiotic</keyword>